<dbReference type="GO" id="GO:0004185">
    <property type="term" value="F:serine-type carboxypeptidase activity"/>
    <property type="evidence" value="ECO:0007669"/>
    <property type="project" value="UniProtKB-UniRule"/>
</dbReference>
<dbReference type="PROSITE" id="PS00131">
    <property type="entry name" value="CARBOXYPEPT_SER_SER"/>
    <property type="match status" value="1"/>
</dbReference>
<dbReference type="eggNOG" id="KOG1282">
    <property type="taxonomic scope" value="Eukaryota"/>
</dbReference>
<dbReference type="GO" id="GO:0031647">
    <property type="term" value="P:regulation of protein stability"/>
    <property type="evidence" value="ECO:0007669"/>
    <property type="project" value="UniProtKB-ARBA"/>
</dbReference>
<dbReference type="PANTHER" id="PTHR11802">
    <property type="entry name" value="SERINE PROTEASE FAMILY S10 SERINE CARBOXYPEPTIDASE"/>
    <property type="match status" value="1"/>
</dbReference>
<evidence type="ECO:0000256" key="6">
    <source>
        <dbReference type="ARBA" id="ARBA00023180"/>
    </source>
</evidence>
<dbReference type="FunCoup" id="G0MZL8">
    <property type="interactions" value="149"/>
</dbReference>
<dbReference type="SUPFAM" id="SSF53474">
    <property type="entry name" value="alpha/beta-Hydrolases"/>
    <property type="match status" value="1"/>
</dbReference>
<reference evidence="9" key="1">
    <citation type="submission" date="2011-07" db="EMBL/GenBank/DDBJ databases">
        <authorList>
            <consortium name="Caenorhabditis brenneri Sequencing and Analysis Consortium"/>
            <person name="Wilson R.K."/>
        </authorList>
    </citation>
    <scope>NUCLEOTIDE SEQUENCE [LARGE SCALE GENOMIC DNA]</scope>
    <source>
        <strain evidence="9">PB2801</strain>
    </source>
</reference>
<gene>
    <name evidence="8" type="ORF">CAEBREN_12612</name>
</gene>
<keyword evidence="4 7" id="KW-0732">Signal</keyword>
<dbReference type="PRINTS" id="PR00724">
    <property type="entry name" value="CRBOXYPTASEC"/>
</dbReference>
<evidence type="ECO:0000256" key="3">
    <source>
        <dbReference type="ARBA" id="ARBA00022670"/>
    </source>
</evidence>
<evidence type="ECO:0000256" key="7">
    <source>
        <dbReference type="RuleBase" id="RU361156"/>
    </source>
</evidence>
<name>G0MZL8_CAEBE</name>
<dbReference type="HOGENOM" id="CLU_008523_13_3_1"/>
<dbReference type="InterPro" id="IPR029058">
    <property type="entry name" value="AB_hydrolase_fold"/>
</dbReference>
<dbReference type="InterPro" id="IPR033124">
    <property type="entry name" value="Ser_caboxypep_his_AS"/>
</dbReference>
<keyword evidence="6" id="KW-0325">Glycoprotein</keyword>
<sequence length="484" mass="54880">MRSLTVFFLLGYFSFCDSAPASDKVTDLPGLTFTPDFNHYSGFLRAWTDKYFHYWFTESSHDPSKDPLVLWLNGGPGCSSLDGLIEELGPFHVKDYGNSVYYNEYSWNKFANVLFLESPAGVGFSYATNFNVTTSDDDVSLHNYLALVDFLSKFPEYKGRDFWITGESYAGVYIPTLAVRILKDKNNFPNFKGVAIGNGALNFPNNYNTMVPFYYYHALVRDDLYNDIAKNCCNNNIGTCDIYSKFFDPNCRDKVINALDGTNELNMYNLYDACYYDPTTNLKKAFIERQMRKAVGLPERRHNAATTAPLCAQTNNTNAYLNRADVRKSLHIPSSLPAWQECSDEVGKNYVVTHFDVIAEFQTMIAAGIKILVYNGDVDTACNSIMNQQFLTSLNLTVLVSFLILHQTFPNYFKSEQEKVNEAWHYSGQTGTAVAGFQTKFAGNVDFLTVRGSGHFVPEDKPRESQQMIYNFMNNLDYSAPLKK</sequence>
<keyword evidence="5 7" id="KW-0378">Hydrolase</keyword>
<keyword evidence="2 7" id="KW-0121">Carboxypeptidase</keyword>
<dbReference type="AlphaFoldDB" id="G0MZL8"/>
<dbReference type="MEROPS" id="S10.A58"/>
<keyword evidence="9" id="KW-1185">Reference proteome</keyword>
<organism evidence="9">
    <name type="scientific">Caenorhabditis brenneri</name>
    <name type="common">Nematode worm</name>
    <dbReference type="NCBI Taxonomy" id="135651"/>
    <lineage>
        <taxon>Eukaryota</taxon>
        <taxon>Metazoa</taxon>
        <taxon>Ecdysozoa</taxon>
        <taxon>Nematoda</taxon>
        <taxon>Chromadorea</taxon>
        <taxon>Rhabditida</taxon>
        <taxon>Rhabditina</taxon>
        <taxon>Rhabditomorpha</taxon>
        <taxon>Rhabditoidea</taxon>
        <taxon>Rhabditidae</taxon>
        <taxon>Peloderinae</taxon>
        <taxon>Caenorhabditis</taxon>
    </lineage>
</organism>
<dbReference type="OMA" id="AAPYVWK"/>
<dbReference type="PROSITE" id="PS00560">
    <property type="entry name" value="CARBOXYPEPT_SER_HIS"/>
    <property type="match status" value="1"/>
</dbReference>
<evidence type="ECO:0000256" key="2">
    <source>
        <dbReference type="ARBA" id="ARBA00022645"/>
    </source>
</evidence>
<dbReference type="FunFam" id="3.40.50.1820:FF:000335">
    <property type="entry name" value="Carboxypeptidase"/>
    <property type="match status" value="1"/>
</dbReference>
<dbReference type="Proteomes" id="UP000008068">
    <property type="component" value="Unassembled WGS sequence"/>
</dbReference>
<dbReference type="PANTHER" id="PTHR11802:SF113">
    <property type="entry name" value="SERINE CARBOXYPEPTIDASE CTSA-4.1"/>
    <property type="match status" value="1"/>
</dbReference>
<protein>
    <recommendedName>
        <fullName evidence="7">Carboxypeptidase</fullName>
        <ecNumber evidence="7">3.4.16.-</ecNumber>
    </recommendedName>
</protein>
<evidence type="ECO:0000313" key="8">
    <source>
        <dbReference type="EMBL" id="EGT48342.1"/>
    </source>
</evidence>
<proteinExistence type="inferred from homology"/>
<dbReference type="InterPro" id="IPR001563">
    <property type="entry name" value="Peptidase_S10"/>
</dbReference>
<dbReference type="InParanoid" id="G0MZL8"/>
<dbReference type="OrthoDB" id="443318at2759"/>
<accession>G0MZL8</accession>
<dbReference type="GO" id="GO:1904715">
    <property type="term" value="P:negative regulation of chaperone-mediated autophagy"/>
    <property type="evidence" value="ECO:0007669"/>
    <property type="project" value="UniProtKB-ARBA"/>
</dbReference>
<dbReference type="EC" id="3.4.16.-" evidence="7"/>
<evidence type="ECO:0000256" key="1">
    <source>
        <dbReference type="ARBA" id="ARBA00009431"/>
    </source>
</evidence>
<feature type="chain" id="PRO_5005130711" description="Carboxypeptidase" evidence="7">
    <location>
        <begin position="19"/>
        <end position="484"/>
    </location>
</feature>
<comment type="similarity">
    <text evidence="1 7">Belongs to the peptidase S10 family.</text>
</comment>
<feature type="signal peptide" evidence="7">
    <location>
        <begin position="1"/>
        <end position="18"/>
    </location>
</feature>
<keyword evidence="3 7" id="KW-0645">Protease</keyword>
<dbReference type="Pfam" id="PF00450">
    <property type="entry name" value="Peptidase_S10"/>
    <property type="match status" value="1"/>
</dbReference>
<evidence type="ECO:0000256" key="4">
    <source>
        <dbReference type="ARBA" id="ARBA00022729"/>
    </source>
</evidence>
<dbReference type="EMBL" id="GL379822">
    <property type="protein sequence ID" value="EGT48342.1"/>
    <property type="molecule type" value="Genomic_DNA"/>
</dbReference>
<evidence type="ECO:0000313" key="9">
    <source>
        <dbReference type="Proteomes" id="UP000008068"/>
    </source>
</evidence>
<dbReference type="InterPro" id="IPR018202">
    <property type="entry name" value="Ser_caboxypep_ser_AS"/>
</dbReference>
<dbReference type="STRING" id="135651.G0MZL8"/>
<dbReference type="GO" id="GO:0006508">
    <property type="term" value="P:proteolysis"/>
    <property type="evidence" value="ECO:0007669"/>
    <property type="project" value="UniProtKB-KW"/>
</dbReference>
<dbReference type="Gene3D" id="3.40.50.1820">
    <property type="entry name" value="alpha/beta hydrolase"/>
    <property type="match status" value="1"/>
</dbReference>
<evidence type="ECO:0000256" key="5">
    <source>
        <dbReference type="ARBA" id="ARBA00022801"/>
    </source>
</evidence>